<dbReference type="EMBL" id="CP009122">
    <property type="protein sequence ID" value="AJA07427.1"/>
    <property type="molecule type" value="Genomic_DNA"/>
</dbReference>
<dbReference type="AlphaFoldDB" id="A0A0A7PHK1"/>
<accession>A0A0A7PHK1</accession>
<sequence>MKHALISDAEMLERIEAFCKQHNLGTAAFGRAAIGDPSLVGNLRKERSLTLRTANKIAGFMSEYRAEQSAAA</sequence>
<organism evidence="1 2">
    <name type="scientific">Sphingopyxis fribergensis</name>
    <dbReference type="NCBI Taxonomy" id="1515612"/>
    <lineage>
        <taxon>Bacteria</taxon>
        <taxon>Pseudomonadati</taxon>
        <taxon>Pseudomonadota</taxon>
        <taxon>Alphaproteobacteria</taxon>
        <taxon>Sphingomonadales</taxon>
        <taxon>Sphingomonadaceae</taxon>
        <taxon>Sphingopyxis</taxon>
    </lineage>
</organism>
<evidence type="ECO:0000313" key="2">
    <source>
        <dbReference type="Proteomes" id="UP000030907"/>
    </source>
</evidence>
<evidence type="ECO:0000313" key="1">
    <source>
        <dbReference type="EMBL" id="AJA07427.1"/>
    </source>
</evidence>
<protein>
    <submittedName>
        <fullName evidence="1">Uncharacterized protein</fullName>
    </submittedName>
</protein>
<name>A0A0A7PHK1_9SPHN</name>
<keyword evidence="2" id="KW-1185">Reference proteome</keyword>
<reference evidence="1 2" key="1">
    <citation type="journal article" date="2015" name="Int. J. Syst. Evol. Microbiol.">
        <title>Description of Sphingopyxis fribergensis sp. nov. - a soil bacterium with the ability to degrade styrene and phenylacetic acid.</title>
        <authorList>
            <person name="Oelschlagel M."/>
            <person name="Ruckert C."/>
            <person name="Kalinowski J."/>
            <person name="Schmidt G."/>
            <person name="Schlomann M."/>
            <person name="Tischler D."/>
        </authorList>
    </citation>
    <scope>NUCLEOTIDE SEQUENCE [LARGE SCALE GENOMIC DNA]</scope>
    <source>
        <strain evidence="1 2">Kp5.2</strain>
    </source>
</reference>
<dbReference type="RefSeq" id="WP_039571336.1">
    <property type="nucleotide sequence ID" value="NZ_CP009122.1"/>
</dbReference>
<dbReference type="Proteomes" id="UP000030907">
    <property type="component" value="Chromosome"/>
</dbReference>
<gene>
    <name evidence="1" type="ORF">SKP52_02460</name>
</gene>
<dbReference type="STRING" id="1515612.SKP52_02460"/>
<dbReference type="KEGG" id="sphk:SKP52_02460"/>
<dbReference type="HOGENOM" id="CLU_190763_1_0_5"/>
<dbReference type="OrthoDB" id="7376075at2"/>
<proteinExistence type="predicted"/>